<dbReference type="GO" id="GO:0005634">
    <property type="term" value="C:nucleus"/>
    <property type="evidence" value="ECO:0007669"/>
    <property type="project" value="UniProtKB-SubCell"/>
</dbReference>
<dbReference type="GO" id="GO:0045944">
    <property type="term" value="P:positive regulation of transcription by RNA polymerase II"/>
    <property type="evidence" value="ECO:0007669"/>
    <property type="project" value="TreeGrafter"/>
</dbReference>
<dbReference type="Pfam" id="PF11951">
    <property type="entry name" value="Fungal_trans_2"/>
    <property type="match status" value="1"/>
</dbReference>
<dbReference type="GO" id="GO:0000976">
    <property type="term" value="F:transcription cis-regulatory region binding"/>
    <property type="evidence" value="ECO:0007669"/>
    <property type="project" value="TreeGrafter"/>
</dbReference>
<gene>
    <name evidence="3" type="ORF">NLU13_3172</name>
</gene>
<evidence type="ECO:0000256" key="1">
    <source>
        <dbReference type="ARBA" id="ARBA00004123"/>
    </source>
</evidence>
<proteinExistence type="predicted"/>
<dbReference type="PANTHER" id="PTHR37534">
    <property type="entry name" value="TRANSCRIPTIONAL ACTIVATOR PROTEIN UGA3"/>
    <property type="match status" value="1"/>
</dbReference>
<reference evidence="3" key="1">
    <citation type="submission" date="2022-10" db="EMBL/GenBank/DDBJ databases">
        <title>Determination and structural analysis of whole genome sequence of Sarocladium strictum F4-1.</title>
        <authorList>
            <person name="Hu L."/>
            <person name="Jiang Y."/>
        </authorList>
    </citation>
    <scope>NUCLEOTIDE SEQUENCE</scope>
    <source>
        <strain evidence="3">F4-1</strain>
    </source>
</reference>
<evidence type="ECO:0000256" key="2">
    <source>
        <dbReference type="ARBA" id="ARBA00023242"/>
    </source>
</evidence>
<keyword evidence="2" id="KW-0539">Nucleus</keyword>
<dbReference type="AlphaFoldDB" id="A0AA39LA03"/>
<comment type="subcellular location">
    <subcellularLocation>
        <location evidence="1">Nucleus</location>
    </subcellularLocation>
</comment>
<sequence>MQELDQFIVDSDPTGTPPAKLDKWHDVLLTSPTALCCPLFRPSKPVTLSWPREGDRRRAMVAQVPPREAIMGIAPIYSARMIHVTDRDVARLYDLSASSPESESSLQNPPMPINNMNQDTDERELFQYFEGVASRALPAFGIKPTELGQALTRIALLDDSRTSRALMKLMLSFASVHKHGLHAQMMNLKIDALHDLSKGSSLDLGPVAAIQHLAAGMLLCCIEIHRSSCTTGQWLIYLSGAKSVIQSGHLRKAEPGTDLAVLLDWAYYFDVLARFSFQHWRGSYTCEKDPRAAVFDPGNIRAERPASSGEPMQLIELLGEVSDVTSLGLSNTASQEDREDHINFLRILEWRIQKTIVASEAQQLGGECRKVMELFKLATLVYLNRTTEDILGHNIKTQMLVERGFEMLASLPFCDRQFPIFILGCEARSDEQRAVILDVMSRVEARMLSRAYIYSRMILQGLWSQDDLADGPMPYWHKISQVMRRCTNLPTFV</sequence>
<protein>
    <recommendedName>
        <fullName evidence="5">Fungal-specific transcription factor domain-containing protein</fullName>
    </recommendedName>
</protein>
<name>A0AA39LA03_SARSR</name>
<dbReference type="PANTHER" id="PTHR37534:SF39">
    <property type="entry name" value="TRANSCRIPTION FACTOR DOMAIN-CONTAINING PROTEIN"/>
    <property type="match status" value="1"/>
</dbReference>
<keyword evidence="4" id="KW-1185">Reference proteome</keyword>
<evidence type="ECO:0000313" key="4">
    <source>
        <dbReference type="Proteomes" id="UP001175261"/>
    </source>
</evidence>
<dbReference type="EMBL" id="JAPDFR010000002">
    <property type="protein sequence ID" value="KAK0389597.1"/>
    <property type="molecule type" value="Genomic_DNA"/>
</dbReference>
<dbReference type="InterPro" id="IPR021858">
    <property type="entry name" value="Fun_TF"/>
</dbReference>
<comment type="caution">
    <text evidence="3">The sequence shown here is derived from an EMBL/GenBank/DDBJ whole genome shotgun (WGS) entry which is preliminary data.</text>
</comment>
<accession>A0AA39LA03</accession>
<dbReference type="Proteomes" id="UP001175261">
    <property type="component" value="Unassembled WGS sequence"/>
</dbReference>
<dbReference type="GO" id="GO:0003700">
    <property type="term" value="F:DNA-binding transcription factor activity"/>
    <property type="evidence" value="ECO:0007669"/>
    <property type="project" value="TreeGrafter"/>
</dbReference>
<organism evidence="3 4">
    <name type="scientific">Sarocladium strictum</name>
    <name type="common">Black bundle disease fungus</name>
    <name type="synonym">Acremonium strictum</name>
    <dbReference type="NCBI Taxonomy" id="5046"/>
    <lineage>
        <taxon>Eukaryota</taxon>
        <taxon>Fungi</taxon>
        <taxon>Dikarya</taxon>
        <taxon>Ascomycota</taxon>
        <taxon>Pezizomycotina</taxon>
        <taxon>Sordariomycetes</taxon>
        <taxon>Hypocreomycetidae</taxon>
        <taxon>Hypocreales</taxon>
        <taxon>Sarocladiaceae</taxon>
        <taxon>Sarocladium</taxon>
    </lineage>
</organism>
<evidence type="ECO:0008006" key="5">
    <source>
        <dbReference type="Google" id="ProtNLM"/>
    </source>
</evidence>
<evidence type="ECO:0000313" key="3">
    <source>
        <dbReference type="EMBL" id="KAK0389597.1"/>
    </source>
</evidence>